<dbReference type="Proteomes" id="UP000274504">
    <property type="component" value="Unassembled WGS sequence"/>
</dbReference>
<gene>
    <name evidence="2" type="ORF">HDID_LOCUS3148</name>
</gene>
<reference evidence="4" key="1">
    <citation type="submission" date="2017-02" db="UniProtKB">
        <authorList>
            <consortium name="WormBaseParasite"/>
        </authorList>
    </citation>
    <scope>IDENTIFICATION</scope>
</reference>
<comment type="function">
    <text evidence="1">Actins are highly conserved proteins that are involved in various types of cell motility and are ubiquitously expressed in all eukaryotic cells.</text>
</comment>
<sequence>TGFSVDEAPRADFPLNVGHPKYETGSATNNELPVTHEECWVLPSDALQNLKANREKMTPIIFEIFNVPATCLAIQKLMSPCAGGKTTDIVLDFCEGGTHSMSIYEGYSLPHGLLRPDFTD</sequence>
<organism evidence="4">
    <name type="scientific">Hymenolepis diminuta</name>
    <name type="common">Rat tapeworm</name>
    <dbReference type="NCBI Taxonomy" id="6216"/>
    <lineage>
        <taxon>Eukaryota</taxon>
        <taxon>Metazoa</taxon>
        <taxon>Spiralia</taxon>
        <taxon>Lophotrochozoa</taxon>
        <taxon>Platyhelminthes</taxon>
        <taxon>Cestoda</taxon>
        <taxon>Eucestoda</taxon>
        <taxon>Cyclophyllidea</taxon>
        <taxon>Hymenolepididae</taxon>
        <taxon>Hymenolepis</taxon>
    </lineage>
</organism>
<protein>
    <submittedName>
        <fullName evidence="4">Type III polyketide synthase</fullName>
    </submittedName>
</protein>
<evidence type="ECO:0000313" key="2">
    <source>
        <dbReference type="EMBL" id="VDL28053.1"/>
    </source>
</evidence>
<dbReference type="InterPro" id="IPR004000">
    <property type="entry name" value="Actin"/>
</dbReference>
<evidence type="ECO:0000256" key="1">
    <source>
        <dbReference type="ARBA" id="ARBA00003520"/>
    </source>
</evidence>
<dbReference type="WBParaSite" id="HDID_0000315001-mRNA-1">
    <property type="protein sequence ID" value="HDID_0000315001-mRNA-1"/>
    <property type="gene ID" value="HDID_0000315001"/>
</dbReference>
<accession>A0A0R3SEG1</accession>
<dbReference type="AlphaFoldDB" id="A0A0R3SEG1"/>
<reference evidence="2 3" key="2">
    <citation type="submission" date="2018-11" db="EMBL/GenBank/DDBJ databases">
        <authorList>
            <consortium name="Pathogen Informatics"/>
        </authorList>
    </citation>
    <scope>NUCLEOTIDE SEQUENCE [LARGE SCALE GENOMIC DNA]</scope>
</reference>
<name>A0A0R3SEG1_HYMDI</name>
<dbReference type="OrthoDB" id="5132116at2759"/>
<evidence type="ECO:0000313" key="4">
    <source>
        <dbReference type="WBParaSite" id="HDID_0000315001-mRNA-1"/>
    </source>
</evidence>
<dbReference type="Pfam" id="PF00022">
    <property type="entry name" value="Actin"/>
    <property type="match status" value="1"/>
</dbReference>
<dbReference type="SUPFAM" id="SSF53067">
    <property type="entry name" value="Actin-like ATPase domain"/>
    <property type="match status" value="1"/>
</dbReference>
<proteinExistence type="predicted"/>
<dbReference type="EMBL" id="UYSG01000894">
    <property type="protein sequence ID" value="VDL28053.1"/>
    <property type="molecule type" value="Genomic_DNA"/>
</dbReference>
<dbReference type="PANTHER" id="PTHR11937">
    <property type="entry name" value="ACTIN"/>
    <property type="match status" value="1"/>
</dbReference>
<dbReference type="STRING" id="6216.A0A0R3SEG1"/>
<dbReference type="Gene3D" id="3.30.420.40">
    <property type="match status" value="2"/>
</dbReference>
<dbReference type="InterPro" id="IPR043129">
    <property type="entry name" value="ATPase_NBD"/>
</dbReference>
<evidence type="ECO:0000313" key="3">
    <source>
        <dbReference type="Proteomes" id="UP000274504"/>
    </source>
</evidence>